<comment type="caution">
    <text evidence="1">The sequence shown here is derived from an EMBL/GenBank/DDBJ whole genome shotgun (WGS) entry which is preliminary data.</text>
</comment>
<keyword evidence="2" id="KW-1185">Reference proteome</keyword>
<reference evidence="1 2" key="1">
    <citation type="journal article" date="2023" name="G3 (Bethesda)">
        <title>A chromosome-level genome assembly of Zasmidium syzygii isolated from banana leaves.</title>
        <authorList>
            <person name="van Westerhoven A.C."/>
            <person name="Mehrabi R."/>
            <person name="Talebi R."/>
            <person name="Steentjes M.B.F."/>
            <person name="Corcolon B."/>
            <person name="Chong P.A."/>
            <person name="Kema G.H.J."/>
            <person name="Seidl M.F."/>
        </authorList>
    </citation>
    <scope>NUCLEOTIDE SEQUENCE [LARGE SCALE GENOMIC DNA]</scope>
    <source>
        <strain evidence="1 2">P124</strain>
    </source>
</reference>
<evidence type="ECO:0000313" key="1">
    <source>
        <dbReference type="EMBL" id="KAK4497866.1"/>
    </source>
</evidence>
<proteinExistence type="predicted"/>
<dbReference type="Proteomes" id="UP001305779">
    <property type="component" value="Unassembled WGS sequence"/>
</dbReference>
<sequence>MAFLVNTNSYEDILAQVRTNLKICGHADVTRLELTTTFSNVMGGYCVAWLTERYSEGSYKIVMQGPSCPTRDEALEALLRSTSEMVTVVKPGMFEQFHQQGGIHIGNALVLERFQHDLDAARRN</sequence>
<evidence type="ECO:0000313" key="2">
    <source>
        <dbReference type="Proteomes" id="UP001305779"/>
    </source>
</evidence>
<organism evidence="1 2">
    <name type="scientific">Zasmidium cellare</name>
    <name type="common">Wine cellar mold</name>
    <name type="synonym">Racodium cellare</name>
    <dbReference type="NCBI Taxonomy" id="395010"/>
    <lineage>
        <taxon>Eukaryota</taxon>
        <taxon>Fungi</taxon>
        <taxon>Dikarya</taxon>
        <taxon>Ascomycota</taxon>
        <taxon>Pezizomycotina</taxon>
        <taxon>Dothideomycetes</taxon>
        <taxon>Dothideomycetidae</taxon>
        <taxon>Mycosphaerellales</taxon>
        <taxon>Mycosphaerellaceae</taxon>
        <taxon>Zasmidium</taxon>
    </lineage>
</organism>
<name>A0ABR0E8X1_ZASCE</name>
<dbReference type="EMBL" id="JAXOVC010000008">
    <property type="protein sequence ID" value="KAK4497866.1"/>
    <property type="molecule type" value="Genomic_DNA"/>
</dbReference>
<gene>
    <name evidence="1" type="ORF">PRZ48_010521</name>
</gene>
<accession>A0ABR0E8X1</accession>
<protein>
    <submittedName>
        <fullName evidence="1">Uncharacterized protein</fullName>
    </submittedName>
</protein>